<evidence type="ECO:0000256" key="2">
    <source>
        <dbReference type="SAM" id="SignalP"/>
    </source>
</evidence>
<feature type="signal peptide" evidence="2">
    <location>
        <begin position="1"/>
        <end position="24"/>
    </location>
</feature>
<evidence type="ECO:0000256" key="1">
    <source>
        <dbReference type="SAM" id="MobiDB-lite"/>
    </source>
</evidence>
<feature type="chain" id="PRO_5045203448" evidence="2">
    <location>
        <begin position="25"/>
        <end position="178"/>
    </location>
</feature>
<feature type="region of interest" description="Disordered" evidence="1">
    <location>
        <begin position="45"/>
        <end position="71"/>
    </location>
</feature>
<name>A0ABR7WI57_9ACTN</name>
<dbReference type="EMBL" id="JACWMS010000003">
    <property type="protein sequence ID" value="MBD1321462.1"/>
    <property type="molecule type" value="Genomic_DNA"/>
</dbReference>
<evidence type="ECO:0000313" key="4">
    <source>
        <dbReference type="Proteomes" id="UP000602395"/>
    </source>
</evidence>
<evidence type="ECO:0000313" key="3">
    <source>
        <dbReference type="EMBL" id="MBD1321462.1"/>
    </source>
</evidence>
<dbReference type="Proteomes" id="UP000602395">
    <property type="component" value="Unassembled WGS sequence"/>
</dbReference>
<gene>
    <name evidence="3" type="ORF">IDF66_17885</name>
</gene>
<feature type="compositionally biased region" description="Low complexity" evidence="1">
    <location>
        <begin position="45"/>
        <end position="59"/>
    </location>
</feature>
<keyword evidence="2" id="KW-0732">Signal</keyword>
<reference evidence="3 4" key="1">
    <citation type="submission" date="2020-09" db="EMBL/GenBank/DDBJ databases">
        <title>Novel species in genus Gordonia.</title>
        <authorList>
            <person name="Zhang G."/>
        </authorList>
    </citation>
    <scope>NUCLEOTIDE SEQUENCE [LARGE SCALE GENOMIC DNA]</scope>
    <source>
        <strain evidence="3 4">ON-33</strain>
    </source>
</reference>
<keyword evidence="4" id="KW-1185">Reference proteome</keyword>
<dbReference type="RefSeq" id="WP_190267973.1">
    <property type="nucleotide sequence ID" value="NZ_BAABAD010000005.1"/>
</dbReference>
<accession>A0ABR7WI57</accession>
<protein>
    <submittedName>
        <fullName evidence="3">Uncharacterized protein</fullName>
    </submittedName>
</protein>
<comment type="caution">
    <text evidence="3">The sequence shown here is derived from an EMBL/GenBank/DDBJ whole genome shotgun (WGS) entry which is preliminary data.</text>
</comment>
<organism evidence="3 4">
    <name type="scientific">Gordonia hankookensis</name>
    <dbReference type="NCBI Taxonomy" id="589403"/>
    <lineage>
        <taxon>Bacteria</taxon>
        <taxon>Bacillati</taxon>
        <taxon>Actinomycetota</taxon>
        <taxon>Actinomycetes</taxon>
        <taxon>Mycobacteriales</taxon>
        <taxon>Gordoniaceae</taxon>
        <taxon>Gordonia</taxon>
    </lineage>
</organism>
<proteinExistence type="predicted"/>
<sequence>MIRQCAAVAILAAAAMATAAPATAGPLDTLFGSAGAGSSGSGSSDLLDAGSSALGSSSSKPQHFGKLGRPDATNGVKSINVWAYAPKTQAISPGVYPKNAQLGVRWNSTIDAGPVVDGNQCRMEVRLSGPKVPKNAQLTKTQDCTSAKTFLLRAPGSYSISVTDTISGASNSIEFDVQ</sequence>